<dbReference type="RefSeq" id="XP_073973190.1">
    <property type="nucleotide sequence ID" value="XM_074117089.1"/>
</dbReference>
<evidence type="ECO:0000256" key="1">
    <source>
        <dbReference type="SAM" id="MobiDB-lite"/>
    </source>
</evidence>
<dbReference type="EnsemblMetazoa" id="RPRC008174-RA">
    <property type="protein sequence ID" value="RPRC008174-PA"/>
    <property type="gene ID" value="RPRC008174"/>
</dbReference>
<accession>T1HVV4</accession>
<sequence length="224" mass="24532">MKQKQELLEDDQSRQPKALKSKQKNEKLRPTKLPQLQSDLTEGERASGKSEPIKSTADGGGGGDADTATSETLPTANEEIPDGKLPGEWELDVKGYEYAQPGCFGFNGHQVIFHCYEPGKPYRARNASTDACLLKLGNLETGEQACTIAYDKPPPPPPMPKRRVCKTDRQTNVTPQDFCMKKPEAVTKSTEMEAALPAQQADDTESVKKKGKEKAKKGGAKKKK</sequence>
<dbReference type="GeneID" id="141448605"/>
<protein>
    <submittedName>
        <fullName evidence="2">Uncharacterized protein</fullName>
    </submittedName>
</protein>
<feature type="region of interest" description="Disordered" evidence="1">
    <location>
        <begin position="1"/>
        <end position="86"/>
    </location>
</feature>
<dbReference type="VEuPathDB" id="VectorBase:RPRC008174"/>
<dbReference type="AlphaFoldDB" id="T1HVV4"/>
<keyword evidence="3" id="KW-1185">Reference proteome</keyword>
<proteinExistence type="predicted"/>
<dbReference type="EMBL" id="ACPB03020531">
    <property type="status" value="NOT_ANNOTATED_CDS"/>
    <property type="molecule type" value="Genomic_DNA"/>
</dbReference>
<reference evidence="2" key="1">
    <citation type="submission" date="2015-05" db="UniProtKB">
        <authorList>
            <consortium name="EnsemblMetazoa"/>
        </authorList>
    </citation>
    <scope>IDENTIFICATION</scope>
</reference>
<dbReference type="RefSeq" id="XP_073973192.1">
    <property type="nucleotide sequence ID" value="XM_074117091.1"/>
</dbReference>
<name>T1HVV4_RHOPR</name>
<evidence type="ECO:0000313" key="2">
    <source>
        <dbReference type="EnsemblMetazoa" id="RPRC008174-PA"/>
    </source>
</evidence>
<dbReference type="Proteomes" id="UP000015103">
    <property type="component" value="Unassembled WGS sequence"/>
</dbReference>
<feature type="compositionally biased region" description="Basic and acidic residues" evidence="1">
    <location>
        <begin position="42"/>
        <end position="52"/>
    </location>
</feature>
<dbReference type="InParanoid" id="T1HVV4"/>
<organism evidence="2 3">
    <name type="scientific">Rhodnius prolixus</name>
    <name type="common">Triatomid bug</name>
    <dbReference type="NCBI Taxonomy" id="13249"/>
    <lineage>
        <taxon>Eukaryota</taxon>
        <taxon>Metazoa</taxon>
        <taxon>Ecdysozoa</taxon>
        <taxon>Arthropoda</taxon>
        <taxon>Hexapoda</taxon>
        <taxon>Insecta</taxon>
        <taxon>Pterygota</taxon>
        <taxon>Neoptera</taxon>
        <taxon>Paraneoptera</taxon>
        <taxon>Hemiptera</taxon>
        <taxon>Heteroptera</taxon>
        <taxon>Panheteroptera</taxon>
        <taxon>Cimicomorpha</taxon>
        <taxon>Reduviidae</taxon>
        <taxon>Triatominae</taxon>
        <taxon>Rhodnius</taxon>
    </lineage>
</organism>
<dbReference type="HOGENOM" id="CLU_1236400_0_0_1"/>
<feature type="region of interest" description="Disordered" evidence="1">
    <location>
        <begin position="184"/>
        <end position="224"/>
    </location>
</feature>
<evidence type="ECO:0000313" key="3">
    <source>
        <dbReference type="Proteomes" id="UP000015103"/>
    </source>
</evidence>
<feature type="compositionally biased region" description="Basic residues" evidence="1">
    <location>
        <begin position="209"/>
        <end position="224"/>
    </location>
</feature>
<feature type="compositionally biased region" description="Basic and acidic residues" evidence="1">
    <location>
        <begin position="1"/>
        <end position="14"/>
    </location>
</feature>
<dbReference type="RefSeq" id="XP_073973191.1">
    <property type="nucleotide sequence ID" value="XM_074117090.1"/>
</dbReference>